<dbReference type="EMBL" id="LPIX01000015">
    <property type="protein sequence ID" value="KWE11020.1"/>
    <property type="molecule type" value="Genomic_DNA"/>
</dbReference>
<accession>A0A125GB78</accession>
<dbReference type="Proteomes" id="UP000062998">
    <property type="component" value="Unassembled WGS sequence"/>
</dbReference>
<organism evidence="1 2">
    <name type="scientific">Burkholderia ubonensis</name>
    <dbReference type="NCBI Taxonomy" id="101571"/>
    <lineage>
        <taxon>Bacteria</taxon>
        <taxon>Pseudomonadati</taxon>
        <taxon>Pseudomonadota</taxon>
        <taxon>Betaproteobacteria</taxon>
        <taxon>Burkholderiales</taxon>
        <taxon>Burkholderiaceae</taxon>
        <taxon>Burkholderia</taxon>
        <taxon>Burkholderia cepacia complex</taxon>
    </lineage>
</organism>
<proteinExistence type="predicted"/>
<name>A0A125GB78_9BURK</name>
<comment type="caution">
    <text evidence="1">The sequence shown here is derived from an EMBL/GenBank/DDBJ whole genome shotgun (WGS) entry which is preliminary data.</text>
</comment>
<evidence type="ECO:0000313" key="2">
    <source>
        <dbReference type="Proteomes" id="UP000062998"/>
    </source>
</evidence>
<gene>
    <name evidence="1" type="ORF">WL73_33285</name>
</gene>
<sequence>MDSTDSTFTEVVPVADGIVDARAAGGNETSSKVSENMASIEVEIDYAADDSCQIQCWARGHHDPAAFLAACEAALADWDGRVACLDEKTVKHLHWRTVRPDAETAALGVVDCLHVESKPGRGAYAVTVLDEWLPLFTPMAATA</sequence>
<evidence type="ECO:0000313" key="1">
    <source>
        <dbReference type="EMBL" id="KWE11020.1"/>
    </source>
</evidence>
<protein>
    <submittedName>
        <fullName evidence="1">Uncharacterized protein</fullName>
    </submittedName>
</protein>
<dbReference type="AlphaFoldDB" id="A0A125GB78"/>
<reference evidence="1 2" key="1">
    <citation type="submission" date="2015-11" db="EMBL/GenBank/DDBJ databases">
        <title>Expanding the genomic diversity of Burkholderia species for the development of highly accurate diagnostics.</title>
        <authorList>
            <person name="Sahl J."/>
            <person name="Keim P."/>
            <person name="Wagner D."/>
        </authorList>
    </citation>
    <scope>NUCLEOTIDE SEQUENCE [LARGE SCALE GENOMIC DNA]</scope>
    <source>
        <strain evidence="1 2">MSMB2167WGS</strain>
    </source>
</reference>